<feature type="binding site" evidence="3">
    <location>
        <position position="296"/>
    </location>
    <ligand>
        <name>Zn(2+)</name>
        <dbReference type="ChEBI" id="CHEBI:29105"/>
    </ligand>
</feature>
<dbReference type="GO" id="GO:0032259">
    <property type="term" value="P:methylation"/>
    <property type="evidence" value="ECO:0007669"/>
    <property type="project" value="UniProtKB-KW"/>
</dbReference>
<dbReference type="PANTHER" id="PTHR11103:SF18">
    <property type="entry name" value="SLR1189 PROTEIN"/>
    <property type="match status" value="1"/>
</dbReference>
<evidence type="ECO:0000256" key="3">
    <source>
        <dbReference type="PROSITE-ProRule" id="PRU00333"/>
    </source>
</evidence>
<dbReference type="OrthoDB" id="9803687at2"/>
<dbReference type="RefSeq" id="WP_093973372.1">
    <property type="nucleotide sequence ID" value="NZ_FXXQ01000004.1"/>
</dbReference>
<dbReference type="AlphaFoldDB" id="A0A238J064"/>
<feature type="binding site" evidence="3">
    <location>
        <position position="297"/>
    </location>
    <ligand>
        <name>Zn(2+)</name>
        <dbReference type="ChEBI" id="CHEBI:29105"/>
    </ligand>
</feature>
<dbReference type="GO" id="GO:0046872">
    <property type="term" value="F:metal ion binding"/>
    <property type="evidence" value="ECO:0007669"/>
    <property type="project" value="UniProtKB-KW"/>
</dbReference>
<evidence type="ECO:0000256" key="1">
    <source>
        <dbReference type="ARBA" id="ARBA00022603"/>
    </source>
</evidence>
<organism evidence="5 6">
    <name type="scientific">Boseongicola aestuarii</name>
    <dbReference type="NCBI Taxonomy" id="1470561"/>
    <lineage>
        <taxon>Bacteria</taxon>
        <taxon>Pseudomonadati</taxon>
        <taxon>Pseudomonadota</taxon>
        <taxon>Alphaproteobacteria</taxon>
        <taxon>Rhodobacterales</taxon>
        <taxon>Paracoccaceae</taxon>
        <taxon>Boseongicola</taxon>
    </lineage>
</organism>
<evidence type="ECO:0000313" key="5">
    <source>
        <dbReference type="EMBL" id="SMX23380.1"/>
    </source>
</evidence>
<dbReference type="EMBL" id="FXXQ01000004">
    <property type="protein sequence ID" value="SMX23380.1"/>
    <property type="molecule type" value="Genomic_DNA"/>
</dbReference>
<dbReference type="InterPro" id="IPR036589">
    <property type="entry name" value="HCY_dom_sf"/>
</dbReference>
<dbReference type="InterPro" id="IPR003726">
    <property type="entry name" value="HCY_dom"/>
</dbReference>
<dbReference type="GO" id="GO:0008168">
    <property type="term" value="F:methyltransferase activity"/>
    <property type="evidence" value="ECO:0007669"/>
    <property type="project" value="UniProtKB-UniRule"/>
</dbReference>
<keyword evidence="3" id="KW-0479">Metal-binding</keyword>
<keyword evidence="2 3" id="KW-0808">Transferase</keyword>
<keyword evidence="3" id="KW-0862">Zinc</keyword>
<evidence type="ECO:0000313" key="6">
    <source>
        <dbReference type="Proteomes" id="UP000201838"/>
    </source>
</evidence>
<feature type="domain" description="Hcy-binding" evidence="4">
    <location>
        <begin position="4"/>
        <end position="311"/>
    </location>
</feature>
<dbReference type="SUPFAM" id="SSF82282">
    <property type="entry name" value="Homocysteine S-methyltransferase"/>
    <property type="match status" value="1"/>
</dbReference>
<comment type="cofactor">
    <cofactor evidence="3">
        <name>Zn(2+)</name>
        <dbReference type="ChEBI" id="CHEBI:29105"/>
    </cofactor>
</comment>
<keyword evidence="1 3" id="KW-0489">Methyltransferase</keyword>
<evidence type="ECO:0000256" key="2">
    <source>
        <dbReference type="ARBA" id="ARBA00022679"/>
    </source>
</evidence>
<protein>
    <submittedName>
        <fullName evidence="5">Homocysteine methyltransferase</fullName>
    </submittedName>
</protein>
<name>A0A238J064_9RHOB</name>
<sequence>MNNVAAAFPNNDGVLYLAEGGTETELIYRHGHKLREFAAFELMNNPDAVTHMKDMYRRYLDVATEHGFGAMMASFDYRASPDWAAKLGYSPEGLAEMQHKCIDFLRDVSKPYEGQITHMVYAGCVGPRGDAYSLNETITEAQAEDYHAVQIATLKDCGVDMIWAATINNIPEAVGISRAAAAAGLPVNISFTLDSNHKLKSGPSLKEAVETTDAIAGVSRPDSYGINCSHPVEFEPALEDGAWTDRIRLLRPNAAAMDKVSLCRLGHIEEGDPEELGKSMGDLATRYPAVDIWGGCCGTWDKHFDRIAHYVQRARAGA</sequence>
<proteinExistence type="predicted"/>
<dbReference type="Gene3D" id="3.20.20.330">
    <property type="entry name" value="Homocysteine-binding-like domain"/>
    <property type="match status" value="1"/>
</dbReference>
<gene>
    <name evidence="5" type="ORF">BOA8489_01487</name>
</gene>
<keyword evidence="6" id="KW-1185">Reference proteome</keyword>
<feature type="binding site" evidence="3">
    <location>
        <position position="228"/>
    </location>
    <ligand>
        <name>Zn(2+)</name>
        <dbReference type="ChEBI" id="CHEBI:29105"/>
    </ligand>
</feature>
<dbReference type="PROSITE" id="PS50970">
    <property type="entry name" value="HCY"/>
    <property type="match status" value="1"/>
</dbReference>
<dbReference type="PANTHER" id="PTHR11103">
    <property type="entry name" value="SLR1189 PROTEIN"/>
    <property type="match status" value="1"/>
</dbReference>
<dbReference type="Proteomes" id="UP000201838">
    <property type="component" value="Unassembled WGS sequence"/>
</dbReference>
<evidence type="ECO:0000259" key="4">
    <source>
        <dbReference type="PROSITE" id="PS50970"/>
    </source>
</evidence>
<dbReference type="Pfam" id="PF02574">
    <property type="entry name" value="S-methyl_trans"/>
    <property type="match status" value="1"/>
</dbReference>
<reference evidence="6" key="1">
    <citation type="submission" date="2017-05" db="EMBL/GenBank/DDBJ databases">
        <authorList>
            <person name="Rodrigo-Torres L."/>
            <person name="Arahal R. D."/>
            <person name="Lucena T."/>
        </authorList>
    </citation>
    <scope>NUCLEOTIDE SEQUENCE [LARGE SCALE GENOMIC DNA]</scope>
    <source>
        <strain evidence="6">CECT 8489</strain>
    </source>
</reference>
<accession>A0A238J064</accession>